<gene>
    <name evidence="2" type="ORF">B9Z19DRAFT_1126359</name>
</gene>
<proteinExistence type="predicted"/>
<accession>A0A2T6ZT41</accession>
<sequence>MRDMIKHSESEEVLNYVLKRDEQFTIAPLVLDDIPEKIGKLFALCESVYKWKLCTREELPTGPILHEPSPASATLPTPRSLT</sequence>
<dbReference type="Proteomes" id="UP000244722">
    <property type="component" value="Unassembled WGS sequence"/>
</dbReference>
<dbReference type="EMBL" id="NESQ01000111">
    <property type="protein sequence ID" value="PUU78651.1"/>
    <property type="molecule type" value="Genomic_DNA"/>
</dbReference>
<dbReference type="STRING" id="42251.A0A2T6ZT41"/>
<evidence type="ECO:0000256" key="1">
    <source>
        <dbReference type="SAM" id="MobiDB-lite"/>
    </source>
</evidence>
<organism evidence="2 3">
    <name type="scientific">Tuber borchii</name>
    <name type="common">White truffle</name>
    <dbReference type="NCBI Taxonomy" id="42251"/>
    <lineage>
        <taxon>Eukaryota</taxon>
        <taxon>Fungi</taxon>
        <taxon>Dikarya</taxon>
        <taxon>Ascomycota</taxon>
        <taxon>Pezizomycotina</taxon>
        <taxon>Pezizomycetes</taxon>
        <taxon>Pezizales</taxon>
        <taxon>Tuberaceae</taxon>
        <taxon>Tuber</taxon>
    </lineage>
</organism>
<comment type="caution">
    <text evidence="2">The sequence shown here is derived from an EMBL/GenBank/DDBJ whole genome shotgun (WGS) entry which is preliminary data.</text>
</comment>
<reference evidence="2 3" key="1">
    <citation type="submission" date="2017-04" db="EMBL/GenBank/DDBJ databases">
        <title>Draft genome sequence of Tuber borchii Vittad., a whitish edible truffle.</title>
        <authorList>
            <consortium name="DOE Joint Genome Institute"/>
            <person name="Murat C."/>
            <person name="Kuo A."/>
            <person name="Barry K.W."/>
            <person name="Clum A."/>
            <person name="Dockter R.B."/>
            <person name="Fauchery L."/>
            <person name="Iotti M."/>
            <person name="Kohler A."/>
            <person name="Labutti K."/>
            <person name="Lindquist E.A."/>
            <person name="Lipzen A."/>
            <person name="Ohm R.A."/>
            <person name="Wang M."/>
            <person name="Grigoriev I.V."/>
            <person name="Zambonelli A."/>
            <person name="Martin F.M."/>
        </authorList>
    </citation>
    <scope>NUCLEOTIDE SEQUENCE [LARGE SCALE GENOMIC DNA]</scope>
    <source>
        <strain evidence="2 3">Tbo3840</strain>
    </source>
</reference>
<keyword evidence="3" id="KW-1185">Reference proteome</keyword>
<dbReference type="AlphaFoldDB" id="A0A2T6ZT41"/>
<name>A0A2T6ZT41_TUBBO</name>
<evidence type="ECO:0000313" key="3">
    <source>
        <dbReference type="Proteomes" id="UP000244722"/>
    </source>
</evidence>
<feature type="compositionally biased region" description="Polar residues" evidence="1">
    <location>
        <begin position="71"/>
        <end position="82"/>
    </location>
</feature>
<feature type="region of interest" description="Disordered" evidence="1">
    <location>
        <begin position="62"/>
        <end position="82"/>
    </location>
</feature>
<evidence type="ECO:0000313" key="2">
    <source>
        <dbReference type="EMBL" id="PUU78651.1"/>
    </source>
</evidence>
<protein>
    <submittedName>
        <fullName evidence="2">Uncharacterized protein</fullName>
    </submittedName>
</protein>